<reference evidence="4" key="1">
    <citation type="journal article" date="2021" name="Int. J. Syst. Evol. Microbiol.">
        <title>Actinocatenispora comari sp. nov., an endophytic actinomycete isolated from aerial parts of Comarum salesowianum.</title>
        <authorList>
            <person name="Oyunbileg N."/>
            <person name="Iizaka Y."/>
            <person name="Hamada M."/>
            <person name="Davaapurev B.O."/>
            <person name="Fukumoto A."/>
            <person name="Tsetseg B."/>
            <person name="Kato F."/>
            <person name="Tamura T."/>
            <person name="Batkhuu J."/>
            <person name="Anzai Y."/>
        </authorList>
    </citation>
    <scope>NUCLEOTIDE SEQUENCE [LARGE SCALE GENOMIC DNA]</scope>
    <source>
        <strain evidence="4">NUM-2625</strain>
    </source>
</reference>
<dbReference type="Pfam" id="PF03703">
    <property type="entry name" value="bPH_2"/>
    <property type="match status" value="1"/>
</dbReference>
<organism evidence="3 4">
    <name type="scientific">Actinocatenispora comari</name>
    <dbReference type="NCBI Taxonomy" id="2807577"/>
    <lineage>
        <taxon>Bacteria</taxon>
        <taxon>Bacillati</taxon>
        <taxon>Actinomycetota</taxon>
        <taxon>Actinomycetes</taxon>
        <taxon>Micromonosporales</taxon>
        <taxon>Micromonosporaceae</taxon>
        <taxon>Actinocatenispora</taxon>
    </lineage>
</organism>
<feature type="transmembrane region" description="Helical" evidence="1">
    <location>
        <begin position="25"/>
        <end position="44"/>
    </location>
</feature>
<dbReference type="PANTHER" id="PTHR37938">
    <property type="entry name" value="BLL0215 PROTEIN"/>
    <property type="match status" value="1"/>
</dbReference>
<keyword evidence="1" id="KW-0472">Membrane</keyword>
<evidence type="ECO:0000256" key="1">
    <source>
        <dbReference type="SAM" id="Phobius"/>
    </source>
</evidence>
<dbReference type="Proteomes" id="UP000614996">
    <property type="component" value="Unassembled WGS sequence"/>
</dbReference>
<protein>
    <submittedName>
        <fullName evidence="3">Membrane protein</fullName>
    </submittedName>
</protein>
<name>A0A8J4A4L8_9ACTN</name>
<dbReference type="AlphaFoldDB" id="A0A8J4A4L8"/>
<feature type="transmembrane region" description="Helical" evidence="1">
    <location>
        <begin position="50"/>
        <end position="68"/>
    </location>
</feature>
<evidence type="ECO:0000259" key="2">
    <source>
        <dbReference type="Pfam" id="PF03703"/>
    </source>
</evidence>
<dbReference type="InterPro" id="IPR005182">
    <property type="entry name" value="YdbS-like_PH"/>
</dbReference>
<evidence type="ECO:0000313" key="3">
    <source>
        <dbReference type="EMBL" id="GIL24971.1"/>
    </source>
</evidence>
<comment type="caution">
    <text evidence="3">The sequence shown here is derived from an EMBL/GenBank/DDBJ whole genome shotgun (WGS) entry which is preliminary data.</text>
</comment>
<dbReference type="PANTHER" id="PTHR37938:SF1">
    <property type="entry name" value="BLL0215 PROTEIN"/>
    <property type="match status" value="1"/>
</dbReference>
<proteinExistence type="predicted"/>
<evidence type="ECO:0000313" key="4">
    <source>
        <dbReference type="Proteomes" id="UP000614996"/>
    </source>
</evidence>
<gene>
    <name evidence="3" type="ORF">NUM_02260</name>
</gene>
<accession>A0A8J4A4L8</accession>
<keyword evidence="4" id="KW-1185">Reference proteome</keyword>
<sequence>MGFPENLLVAEERVALSLHPHWKRLVGAFLFTLLVVAAAIAGVVFTPWQIVRYVILGVALLLLIIYPLRRLIGWATTHYVFTTHRILLRSGVISRKGRDIPLDRINDVSFQHNLFERMLGCGTLVIESAGEHGQIVLKDVPHVERTHGTLYQLVEQDDSRAGA</sequence>
<keyword evidence="1" id="KW-1133">Transmembrane helix</keyword>
<dbReference type="EMBL" id="BOPO01000002">
    <property type="protein sequence ID" value="GIL24971.1"/>
    <property type="molecule type" value="Genomic_DNA"/>
</dbReference>
<keyword evidence="1" id="KW-0812">Transmembrane</keyword>
<feature type="domain" description="YdbS-like PH" evidence="2">
    <location>
        <begin position="74"/>
        <end position="146"/>
    </location>
</feature>